<protein>
    <recommendedName>
        <fullName evidence="10">Glycerol-3-phosphate acyltransferase</fullName>
    </recommendedName>
    <alternativeName>
        <fullName evidence="10">Acyl-PO4 G3P acyltransferase</fullName>
    </alternativeName>
    <alternativeName>
        <fullName evidence="10">Acyl-phosphate--glycerol-3-phosphate acyltransferase</fullName>
    </alternativeName>
    <alternativeName>
        <fullName evidence="10">G3P acyltransferase</fullName>
        <shortName evidence="10">GPAT</shortName>
        <ecNumber evidence="10">2.3.1.275</ecNumber>
    </alternativeName>
    <alternativeName>
        <fullName evidence="10">Lysophosphatidic acid synthase</fullName>
        <shortName evidence="10">LPA synthase</shortName>
    </alternativeName>
</protein>
<proteinExistence type="inferred from homology"/>
<comment type="caution">
    <text evidence="11">The sequence shown here is derived from an EMBL/GenBank/DDBJ whole genome shotgun (WGS) entry which is preliminary data.</text>
</comment>
<dbReference type="HAMAP" id="MF_01043">
    <property type="entry name" value="PlsY"/>
    <property type="match status" value="1"/>
</dbReference>
<evidence type="ECO:0000256" key="3">
    <source>
        <dbReference type="ARBA" id="ARBA00022679"/>
    </source>
</evidence>
<accession>A0A926EVU3</accession>
<dbReference type="InterPro" id="IPR003811">
    <property type="entry name" value="G3P_acylTferase_PlsY"/>
</dbReference>
<comment type="pathway">
    <text evidence="10">Lipid metabolism; phospholipid metabolism.</text>
</comment>
<evidence type="ECO:0000313" key="11">
    <source>
        <dbReference type="EMBL" id="MBC8587244.1"/>
    </source>
</evidence>
<dbReference type="SMART" id="SM01207">
    <property type="entry name" value="G3P_acyltransf"/>
    <property type="match status" value="1"/>
</dbReference>
<feature type="transmembrane region" description="Helical" evidence="10">
    <location>
        <begin position="125"/>
        <end position="147"/>
    </location>
</feature>
<comment type="function">
    <text evidence="10">Catalyzes the transfer of an acyl group from acyl-phosphate (acyl-PO(4)) to glycerol-3-phosphate (G3P) to form lysophosphatidic acid (LPA). This enzyme utilizes acyl-phosphate as fatty acyl donor, but not acyl-CoA or acyl-ACP.</text>
</comment>
<evidence type="ECO:0000256" key="7">
    <source>
        <dbReference type="ARBA" id="ARBA00023136"/>
    </source>
</evidence>
<comment type="subcellular location">
    <subcellularLocation>
        <location evidence="10">Cell membrane</location>
        <topology evidence="10">Multi-pass membrane protein</topology>
    </subcellularLocation>
</comment>
<dbReference type="PANTHER" id="PTHR30309">
    <property type="entry name" value="INNER MEMBRANE PROTEIN YGIH"/>
    <property type="match status" value="1"/>
</dbReference>
<keyword evidence="7 10" id="KW-0472">Membrane</keyword>
<evidence type="ECO:0000256" key="10">
    <source>
        <dbReference type="HAMAP-Rule" id="MF_01043"/>
    </source>
</evidence>
<keyword evidence="2 10" id="KW-0444">Lipid biosynthesis</keyword>
<evidence type="ECO:0000256" key="9">
    <source>
        <dbReference type="ARBA" id="ARBA00023264"/>
    </source>
</evidence>
<dbReference type="Pfam" id="PF02660">
    <property type="entry name" value="G3P_acyltransf"/>
    <property type="match status" value="1"/>
</dbReference>
<name>A0A926EVU3_9FIRM</name>
<evidence type="ECO:0000256" key="8">
    <source>
        <dbReference type="ARBA" id="ARBA00023209"/>
    </source>
</evidence>
<dbReference type="EC" id="2.3.1.275" evidence="10"/>
<evidence type="ECO:0000256" key="1">
    <source>
        <dbReference type="ARBA" id="ARBA00022475"/>
    </source>
</evidence>
<keyword evidence="8 10" id="KW-0594">Phospholipid biosynthesis</keyword>
<evidence type="ECO:0000256" key="2">
    <source>
        <dbReference type="ARBA" id="ARBA00022516"/>
    </source>
</evidence>
<dbReference type="Proteomes" id="UP000601171">
    <property type="component" value="Unassembled WGS sequence"/>
</dbReference>
<dbReference type="NCBIfam" id="TIGR00023">
    <property type="entry name" value="glycerol-3-phosphate 1-O-acyltransferase PlsY"/>
    <property type="match status" value="1"/>
</dbReference>
<comment type="catalytic activity">
    <reaction evidence="10">
        <text>an acyl phosphate + sn-glycerol 3-phosphate = a 1-acyl-sn-glycero-3-phosphate + phosphate</text>
        <dbReference type="Rhea" id="RHEA:34075"/>
        <dbReference type="ChEBI" id="CHEBI:43474"/>
        <dbReference type="ChEBI" id="CHEBI:57597"/>
        <dbReference type="ChEBI" id="CHEBI:57970"/>
        <dbReference type="ChEBI" id="CHEBI:59918"/>
        <dbReference type="EC" id="2.3.1.275"/>
    </reaction>
</comment>
<sequence>MYKFIIVILIGYLIGCLQWSYILSKIIKKVDIRTLGGGNAGASNTVEVFGWKMGVTVGLLDIIKAVISLLLIRYLFKISFLENNMLNLYLNGTGVILGHNYPFFMKFKGGKGTASTLGMLFGIDYRIGIIGFLIILTVTLLTDYIALGTMSLVAFFILATIYLNFGTACTLITVFIALQSFYKHLPNIKKIISNQESRVRDALKKKSKSKYI</sequence>
<feature type="transmembrane region" description="Helical" evidence="10">
    <location>
        <begin position="88"/>
        <end position="104"/>
    </location>
</feature>
<gene>
    <name evidence="10 11" type="primary">plsY</name>
    <name evidence="11" type="ORF">H8707_03170</name>
</gene>
<keyword evidence="6 10" id="KW-0443">Lipid metabolism</keyword>
<keyword evidence="12" id="KW-1185">Reference proteome</keyword>
<dbReference type="GO" id="GO:0008654">
    <property type="term" value="P:phospholipid biosynthetic process"/>
    <property type="evidence" value="ECO:0007669"/>
    <property type="project" value="UniProtKB-UniRule"/>
</dbReference>
<keyword evidence="3 10" id="KW-0808">Transferase</keyword>
<keyword evidence="4 10" id="KW-0812">Transmembrane</keyword>
<reference evidence="11" key="1">
    <citation type="submission" date="2020-08" db="EMBL/GenBank/DDBJ databases">
        <title>Genome public.</title>
        <authorList>
            <person name="Liu C."/>
            <person name="Sun Q."/>
        </authorList>
    </citation>
    <scope>NUCLEOTIDE SEQUENCE</scope>
    <source>
        <strain evidence="11">BX21</strain>
    </source>
</reference>
<keyword evidence="11" id="KW-0012">Acyltransferase</keyword>
<feature type="transmembrane region" description="Helical" evidence="10">
    <location>
        <begin position="153"/>
        <end position="178"/>
    </location>
</feature>
<comment type="similarity">
    <text evidence="10">Belongs to the PlsY family.</text>
</comment>
<organism evidence="11 12">
    <name type="scientific">Paratissierella segnis</name>
    <dbReference type="NCBI Taxonomy" id="2763679"/>
    <lineage>
        <taxon>Bacteria</taxon>
        <taxon>Bacillati</taxon>
        <taxon>Bacillota</taxon>
        <taxon>Tissierellia</taxon>
        <taxon>Tissierellales</taxon>
        <taxon>Tissierellaceae</taxon>
        <taxon>Paratissierella</taxon>
    </lineage>
</organism>
<dbReference type="PANTHER" id="PTHR30309:SF0">
    <property type="entry name" value="GLYCEROL-3-PHOSPHATE ACYLTRANSFERASE-RELATED"/>
    <property type="match status" value="1"/>
</dbReference>
<evidence type="ECO:0000256" key="4">
    <source>
        <dbReference type="ARBA" id="ARBA00022692"/>
    </source>
</evidence>
<dbReference type="EMBL" id="JACRTG010000008">
    <property type="protein sequence ID" value="MBC8587244.1"/>
    <property type="molecule type" value="Genomic_DNA"/>
</dbReference>
<dbReference type="GO" id="GO:0005886">
    <property type="term" value="C:plasma membrane"/>
    <property type="evidence" value="ECO:0007669"/>
    <property type="project" value="UniProtKB-SubCell"/>
</dbReference>
<dbReference type="GO" id="GO:0043772">
    <property type="term" value="F:acyl-phosphate glycerol-3-phosphate acyltransferase activity"/>
    <property type="evidence" value="ECO:0007669"/>
    <property type="project" value="UniProtKB-UniRule"/>
</dbReference>
<keyword evidence="9 10" id="KW-1208">Phospholipid metabolism</keyword>
<feature type="transmembrane region" description="Helical" evidence="10">
    <location>
        <begin position="6"/>
        <end position="23"/>
    </location>
</feature>
<evidence type="ECO:0000313" key="12">
    <source>
        <dbReference type="Proteomes" id="UP000601171"/>
    </source>
</evidence>
<comment type="subunit">
    <text evidence="10">Probably interacts with PlsX.</text>
</comment>
<feature type="transmembrane region" description="Helical" evidence="10">
    <location>
        <begin position="57"/>
        <end position="76"/>
    </location>
</feature>
<evidence type="ECO:0000256" key="6">
    <source>
        <dbReference type="ARBA" id="ARBA00023098"/>
    </source>
</evidence>
<keyword evidence="1 10" id="KW-1003">Cell membrane</keyword>
<keyword evidence="5 10" id="KW-1133">Transmembrane helix</keyword>
<evidence type="ECO:0000256" key="5">
    <source>
        <dbReference type="ARBA" id="ARBA00022989"/>
    </source>
</evidence>
<dbReference type="AlphaFoldDB" id="A0A926EVU3"/>